<gene>
    <name evidence="2" type="ORF">M9458_010609</name>
</gene>
<keyword evidence="3" id="KW-1185">Reference proteome</keyword>
<dbReference type="Proteomes" id="UP001529510">
    <property type="component" value="Unassembled WGS sequence"/>
</dbReference>
<feature type="non-terminal residue" evidence="2">
    <location>
        <position position="1"/>
    </location>
</feature>
<protein>
    <submittedName>
        <fullName evidence="2">Uncharacterized protein</fullName>
    </submittedName>
</protein>
<accession>A0ABD0R1Y7</accession>
<name>A0ABD0R1Y7_CIRMR</name>
<proteinExistence type="predicted"/>
<evidence type="ECO:0000256" key="1">
    <source>
        <dbReference type="SAM" id="MobiDB-lite"/>
    </source>
</evidence>
<feature type="region of interest" description="Disordered" evidence="1">
    <location>
        <begin position="24"/>
        <end position="48"/>
    </location>
</feature>
<organism evidence="2 3">
    <name type="scientific">Cirrhinus mrigala</name>
    <name type="common">Mrigala</name>
    <dbReference type="NCBI Taxonomy" id="683832"/>
    <lineage>
        <taxon>Eukaryota</taxon>
        <taxon>Metazoa</taxon>
        <taxon>Chordata</taxon>
        <taxon>Craniata</taxon>
        <taxon>Vertebrata</taxon>
        <taxon>Euteleostomi</taxon>
        <taxon>Actinopterygii</taxon>
        <taxon>Neopterygii</taxon>
        <taxon>Teleostei</taxon>
        <taxon>Ostariophysi</taxon>
        <taxon>Cypriniformes</taxon>
        <taxon>Cyprinidae</taxon>
        <taxon>Labeoninae</taxon>
        <taxon>Labeonini</taxon>
        <taxon>Cirrhinus</taxon>
    </lineage>
</organism>
<sequence>NFDSLVGDKLSAFDEGLWKGVMDEQQDEADAGMKRSHSSPSLELEMPAQPVVKVRRNISERRTYRKIIIPRRNKEL</sequence>
<comment type="caution">
    <text evidence="2">The sequence shown here is derived from an EMBL/GenBank/DDBJ whole genome shotgun (WGS) entry which is preliminary data.</text>
</comment>
<dbReference type="AlphaFoldDB" id="A0ABD0R1Y7"/>
<dbReference type="EMBL" id="JAMKFB020000005">
    <property type="protein sequence ID" value="KAL0192313.1"/>
    <property type="molecule type" value="Genomic_DNA"/>
</dbReference>
<reference evidence="2 3" key="1">
    <citation type="submission" date="2024-05" db="EMBL/GenBank/DDBJ databases">
        <title>Genome sequencing and assembly of Indian major carp, Cirrhinus mrigala (Hamilton, 1822).</title>
        <authorList>
            <person name="Mohindra V."/>
            <person name="Chowdhury L.M."/>
            <person name="Lal K."/>
            <person name="Jena J.K."/>
        </authorList>
    </citation>
    <scope>NUCLEOTIDE SEQUENCE [LARGE SCALE GENOMIC DNA]</scope>
    <source>
        <strain evidence="2">CM1030</strain>
        <tissue evidence="2">Blood</tissue>
    </source>
</reference>
<evidence type="ECO:0000313" key="3">
    <source>
        <dbReference type="Proteomes" id="UP001529510"/>
    </source>
</evidence>
<evidence type="ECO:0000313" key="2">
    <source>
        <dbReference type="EMBL" id="KAL0192313.1"/>
    </source>
</evidence>